<feature type="compositionally biased region" description="Basic and acidic residues" evidence="3">
    <location>
        <begin position="297"/>
        <end position="318"/>
    </location>
</feature>
<comment type="caution">
    <text evidence="5">The sequence shown here is derived from an EMBL/GenBank/DDBJ whole genome shotgun (WGS) entry which is preliminary data.</text>
</comment>
<dbReference type="SMART" id="SM00320">
    <property type="entry name" value="WD40"/>
    <property type="match status" value="4"/>
</dbReference>
<feature type="coiled-coil region" evidence="2">
    <location>
        <begin position="179"/>
        <end position="234"/>
    </location>
</feature>
<dbReference type="Gene3D" id="2.130.10.10">
    <property type="entry name" value="YVTN repeat-like/Quinoprotein amine dehydrogenase"/>
    <property type="match status" value="2"/>
</dbReference>
<dbReference type="Proteomes" id="UP001150062">
    <property type="component" value="Unassembled WGS sequence"/>
</dbReference>
<dbReference type="Pfam" id="PF23138">
    <property type="entry name" value="CTLH_Armc9"/>
    <property type="match status" value="1"/>
</dbReference>
<dbReference type="EMBL" id="JAOAOG010000232">
    <property type="protein sequence ID" value="KAJ6238496.1"/>
    <property type="molecule type" value="Genomic_DNA"/>
</dbReference>
<protein>
    <recommendedName>
        <fullName evidence="4">ARMC9 CTLH-like domain-containing protein</fullName>
    </recommendedName>
</protein>
<feature type="region of interest" description="Disordered" evidence="3">
    <location>
        <begin position="241"/>
        <end position="318"/>
    </location>
</feature>
<keyword evidence="2" id="KW-0175">Coiled coil</keyword>
<dbReference type="InterPro" id="IPR056327">
    <property type="entry name" value="ARMC9_CTLH-like_dom"/>
</dbReference>
<dbReference type="PANTHER" id="PTHR47198">
    <property type="entry name" value="OS05G0299300 PROTEIN"/>
    <property type="match status" value="1"/>
</dbReference>
<feature type="compositionally biased region" description="Polar residues" evidence="3">
    <location>
        <begin position="261"/>
        <end position="272"/>
    </location>
</feature>
<proteinExistence type="predicted"/>
<evidence type="ECO:0000256" key="3">
    <source>
        <dbReference type="SAM" id="MobiDB-lite"/>
    </source>
</evidence>
<evidence type="ECO:0000313" key="5">
    <source>
        <dbReference type="EMBL" id="KAJ6238496.1"/>
    </source>
</evidence>
<dbReference type="PROSITE" id="PS50294">
    <property type="entry name" value="WD_REPEATS_REGION"/>
    <property type="match status" value="1"/>
</dbReference>
<dbReference type="InterPro" id="IPR015943">
    <property type="entry name" value="WD40/YVTN_repeat-like_dom_sf"/>
</dbReference>
<evidence type="ECO:0000313" key="6">
    <source>
        <dbReference type="Proteomes" id="UP001150062"/>
    </source>
</evidence>
<dbReference type="Pfam" id="PF00400">
    <property type="entry name" value="WD40"/>
    <property type="match status" value="2"/>
</dbReference>
<reference evidence="5" key="1">
    <citation type="submission" date="2022-08" db="EMBL/GenBank/DDBJ databases">
        <title>Novel sulfate-reducing endosymbionts in the free-living metamonad Anaeramoeba.</title>
        <authorList>
            <person name="Jerlstrom-Hultqvist J."/>
            <person name="Cepicka I."/>
            <person name="Gallot-Lavallee L."/>
            <person name="Salas-Leiva D."/>
            <person name="Curtis B.A."/>
            <person name="Zahonova K."/>
            <person name="Pipaliya S."/>
            <person name="Dacks J."/>
            <person name="Roger A.J."/>
        </authorList>
    </citation>
    <scope>NUCLEOTIDE SEQUENCE</scope>
    <source>
        <strain evidence="5">Schooner1</strain>
    </source>
</reference>
<dbReference type="PROSITE" id="PS50082">
    <property type="entry name" value="WD_REPEATS_2"/>
    <property type="match status" value="2"/>
</dbReference>
<feature type="repeat" description="WD" evidence="1">
    <location>
        <begin position="458"/>
        <end position="490"/>
    </location>
</feature>
<dbReference type="PANTHER" id="PTHR47198:SF1">
    <property type="entry name" value="WD REPEAT-CONTAINING PROTEIN 91-LIKE ISOFORM X1"/>
    <property type="match status" value="1"/>
</dbReference>
<organism evidence="5 6">
    <name type="scientific">Anaeramoeba flamelloides</name>
    <dbReference type="NCBI Taxonomy" id="1746091"/>
    <lineage>
        <taxon>Eukaryota</taxon>
        <taxon>Metamonada</taxon>
        <taxon>Anaeramoebidae</taxon>
        <taxon>Anaeramoeba</taxon>
    </lineage>
</organism>
<accession>A0ABQ8Y0W2</accession>
<keyword evidence="6" id="KW-1185">Reference proteome</keyword>
<evidence type="ECO:0000256" key="2">
    <source>
        <dbReference type="SAM" id="Coils"/>
    </source>
</evidence>
<sequence>MDLQTLNFCDEIVEEYLLYRSYSETLRSFEEQKKNHQNRNLSPHMVVKTIFEMISAFSLQGFVDYWDYLNNNFFCFGDSKVRQTSKLLENSLKKMYLVVLFENNQKQKIMEFFQKFSNHLVKNNDWIDWFEFPYLKNPKKDKRFSQYFSKEWKKSFKQSLLVFLQVIFKRVSLPQLLNWKNLQEEKSNLYSKLKNSENEIHKLKNKIEFLQMEIENLKRNVKSRDRSIEIFEKKKRIDDVNPRKTKRKFSTSKEMKRRSFSSKGNVTSFSSRTKQEQKAKTSSSSSSSSSEGEENEDYKHLIEQKKQSKSREYQIETHSEYSIPTGSLRKCKVSSTGKRFSVSSTDGSVRVFSLEKPKQKATILNCGSEVRAMVWQGTDDSILVCGNSTSTVKIWDVKKRQNLGDLHIATKPKIIREILYNGNGDQMVIATVENITKKNGSLFALDMNKMKKSNVFKLEPGNVAINSMDFNHNGNLLVTAGSDGMIRLFDNQTEVPIMGWVGHSCEALAIKFSPDETSVISAGSDGKVILWSLSSMGKIIRKYHTEKSKRGLTLRGVEIAFGCENDFLFSNLSPRLSLFNVHNKKRIKTIDFQSSVVSVDWSDQTDFAIMGLMNNKILAKKIFF</sequence>
<evidence type="ECO:0000256" key="1">
    <source>
        <dbReference type="PROSITE-ProRule" id="PRU00221"/>
    </source>
</evidence>
<feature type="repeat" description="WD" evidence="1">
    <location>
        <begin position="500"/>
        <end position="541"/>
    </location>
</feature>
<gene>
    <name evidence="5" type="ORF">M0813_25719</name>
</gene>
<feature type="compositionally biased region" description="Basic residues" evidence="3">
    <location>
        <begin position="243"/>
        <end position="260"/>
    </location>
</feature>
<dbReference type="InterPro" id="IPR001680">
    <property type="entry name" value="WD40_rpt"/>
</dbReference>
<dbReference type="InterPro" id="IPR036322">
    <property type="entry name" value="WD40_repeat_dom_sf"/>
</dbReference>
<evidence type="ECO:0000259" key="4">
    <source>
        <dbReference type="Pfam" id="PF23138"/>
    </source>
</evidence>
<name>A0ABQ8Y0W2_9EUKA</name>
<feature type="domain" description="ARMC9 CTLH-like" evidence="4">
    <location>
        <begin position="52"/>
        <end position="169"/>
    </location>
</feature>
<dbReference type="SUPFAM" id="SSF50978">
    <property type="entry name" value="WD40 repeat-like"/>
    <property type="match status" value="1"/>
</dbReference>
<keyword evidence="1" id="KW-0853">WD repeat</keyword>